<comment type="caution">
    <text evidence="1">The sequence shown here is derived from an EMBL/GenBank/DDBJ whole genome shotgun (WGS) entry which is preliminary data.</text>
</comment>
<name>X1F077_9ZZZZ</name>
<dbReference type="EMBL" id="BART01042396">
    <property type="protein sequence ID" value="GAH22809.1"/>
    <property type="molecule type" value="Genomic_DNA"/>
</dbReference>
<reference evidence="1" key="1">
    <citation type="journal article" date="2014" name="Front. Microbiol.">
        <title>High frequency of phylogenetically diverse reductive dehalogenase-homologous genes in deep subseafloor sedimentary metagenomes.</title>
        <authorList>
            <person name="Kawai M."/>
            <person name="Futagami T."/>
            <person name="Toyoda A."/>
            <person name="Takaki Y."/>
            <person name="Nishi S."/>
            <person name="Hori S."/>
            <person name="Arai W."/>
            <person name="Tsubouchi T."/>
            <person name="Morono Y."/>
            <person name="Uchiyama I."/>
            <person name="Ito T."/>
            <person name="Fujiyama A."/>
            <person name="Inagaki F."/>
            <person name="Takami H."/>
        </authorList>
    </citation>
    <scope>NUCLEOTIDE SEQUENCE</scope>
    <source>
        <strain evidence="1">Expedition CK06-06</strain>
    </source>
</reference>
<protein>
    <submittedName>
        <fullName evidence="1">Uncharacterized protein</fullName>
    </submittedName>
</protein>
<feature type="non-terminal residue" evidence="1">
    <location>
        <position position="1"/>
    </location>
</feature>
<proteinExistence type="predicted"/>
<sequence>EVIIKDAIPVMVGGRAYVEYKSKHYVDTAQFNT</sequence>
<evidence type="ECO:0000313" key="1">
    <source>
        <dbReference type="EMBL" id="GAH22809.1"/>
    </source>
</evidence>
<gene>
    <name evidence="1" type="ORF">S01H4_67411</name>
</gene>
<accession>X1F077</accession>
<organism evidence="1">
    <name type="scientific">marine sediment metagenome</name>
    <dbReference type="NCBI Taxonomy" id="412755"/>
    <lineage>
        <taxon>unclassified sequences</taxon>
        <taxon>metagenomes</taxon>
        <taxon>ecological metagenomes</taxon>
    </lineage>
</organism>
<dbReference type="AlphaFoldDB" id="X1F077"/>
<feature type="non-terminal residue" evidence="1">
    <location>
        <position position="33"/>
    </location>
</feature>